<sequence length="89" mass="10144">MYMSAGGGISLPFTAIGAESLSSLGPLHCAAPLHQSSLRPDSEASLETQLRWQTSTTKTRLRLTRQIWRMWRKWKKRKQEKMKTAKLVS</sequence>
<name>A0A484C7B5_PERFV</name>
<comment type="caution">
    <text evidence="1">The sequence shown here is derived from an EMBL/GenBank/DDBJ whole genome shotgun (WGS) entry which is preliminary data.</text>
</comment>
<dbReference type="EMBL" id="SCKG01000023">
    <property type="protein sequence ID" value="TDG96843.1"/>
    <property type="molecule type" value="Genomic_DNA"/>
</dbReference>
<protein>
    <submittedName>
        <fullName evidence="1">Uncharacterized protein</fullName>
    </submittedName>
</protein>
<reference evidence="1 2" key="1">
    <citation type="submission" date="2019-01" db="EMBL/GenBank/DDBJ databases">
        <title>A chromosome-scale genome assembly of the yellow perch, Perca flavescens.</title>
        <authorList>
            <person name="Feron R."/>
            <person name="Morvezen R."/>
            <person name="Bestin A."/>
            <person name="Haffray P."/>
            <person name="Klopp C."/>
            <person name="Zahm M."/>
            <person name="Cabau C."/>
            <person name="Roques C."/>
            <person name="Donnadieu C."/>
            <person name="Bouchez O."/>
            <person name="Christie M."/>
            <person name="Larson W."/>
            <person name="Guiguen Y."/>
        </authorList>
    </citation>
    <scope>NUCLEOTIDE SEQUENCE [LARGE SCALE GENOMIC DNA]</scope>
    <source>
        <strain evidence="1">YP-PL-M2</strain>
        <tissue evidence="1">Blood</tissue>
    </source>
</reference>
<evidence type="ECO:0000313" key="1">
    <source>
        <dbReference type="EMBL" id="TDG96843.1"/>
    </source>
</evidence>
<proteinExistence type="predicted"/>
<keyword evidence="2" id="KW-1185">Reference proteome</keyword>
<evidence type="ECO:0000313" key="2">
    <source>
        <dbReference type="Proteomes" id="UP000295070"/>
    </source>
</evidence>
<organism evidence="1 2">
    <name type="scientific">Perca flavescens</name>
    <name type="common">American yellow perch</name>
    <name type="synonym">Morone flavescens</name>
    <dbReference type="NCBI Taxonomy" id="8167"/>
    <lineage>
        <taxon>Eukaryota</taxon>
        <taxon>Metazoa</taxon>
        <taxon>Chordata</taxon>
        <taxon>Craniata</taxon>
        <taxon>Vertebrata</taxon>
        <taxon>Euteleostomi</taxon>
        <taxon>Actinopterygii</taxon>
        <taxon>Neopterygii</taxon>
        <taxon>Teleostei</taxon>
        <taxon>Neoteleostei</taxon>
        <taxon>Acanthomorphata</taxon>
        <taxon>Eupercaria</taxon>
        <taxon>Perciformes</taxon>
        <taxon>Percoidei</taxon>
        <taxon>Percidae</taxon>
        <taxon>Percinae</taxon>
        <taxon>Perca</taxon>
    </lineage>
</organism>
<dbReference type="Proteomes" id="UP000295070">
    <property type="component" value="Chromosome 23"/>
</dbReference>
<accession>A0A484C7B5</accession>
<dbReference type="AlphaFoldDB" id="A0A484C7B5"/>
<gene>
    <name evidence="1" type="ORF">EPR50_G00233870</name>
</gene>